<feature type="transmembrane region" description="Helical" evidence="6">
    <location>
        <begin position="139"/>
        <end position="158"/>
    </location>
</feature>
<evidence type="ECO:0000256" key="6">
    <source>
        <dbReference type="SAM" id="Phobius"/>
    </source>
</evidence>
<keyword evidence="4 6" id="KW-1133">Transmembrane helix</keyword>
<evidence type="ECO:0000313" key="7">
    <source>
        <dbReference type="EMBL" id="AVR46760.1"/>
    </source>
</evidence>
<feature type="transmembrane region" description="Helical" evidence="6">
    <location>
        <begin position="95"/>
        <end position="119"/>
    </location>
</feature>
<dbReference type="InterPro" id="IPR019860">
    <property type="entry name" value="Motility-assoc_ABC_perm_GldF"/>
</dbReference>
<evidence type="ECO:0000256" key="1">
    <source>
        <dbReference type="ARBA" id="ARBA00004651"/>
    </source>
</evidence>
<dbReference type="KEGG" id="grs:C7S20_16660"/>
<dbReference type="OrthoDB" id="9794512at2"/>
<dbReference type="InterPro" id="IPR051449">
    <property type="entry name" value="ABC-2_transporter_component"/>
</dbReference>
<dbReference type="Pfam" id="PF12679">
    <property type="entry name" value="ABC2_membrane_2"/>
    <property type="match status" value="1"/>
</dbReference>
<accession>A0A2R3Z927</accession>
<dbReference type="NCBIfam" id="TIGR03518">
    <property type="entry name" value="ABC_perm_GldF"/>
    <property type="match status" value="1"/>
</dbReference>
<evidence type="ECO:0000256" key="5">
    <source>
        <dbReference type="ARBA" id="ARBA00023136"/>
    </source>
</evidence>
<evidence type="ECO:0000313" key="8">
    <source>
        <dbReference type="Proteomes" id="UP000241507"/>
    </source>
</evidence>
<evidence type="ECO:0000256" key="3">
    <source>
        <dbReference type="ARBA" id="ARBA00022692"/>
    </source>
</evidence>
<reference evidence="8" key="1">
    <citation type="submission" date="2018-03" db="EMBL/GenBank/DDBJ databases">
        <title>Gramella fulva sp. nov., isolated from a dry surface of tidal flat.</title>
        <authorList>
            <person name="Hwang S.H."/>
            <person name="Hwang W.M."/>
            <person name="Kang K."/>
            <person name="Ahn T.-Y."/>
        </authorList>
    </citation>
    <scope>NUCLEOTIDE SEQUENCE [LARGE SCALE GENOMIC DNA]</scope>
    <source>
        <strain evidence="8">SH35</strain>
    </source>
</reference>
<dbReference type="EMBL" id="CP028136">
    <property type="protein sequence ID" value="AVR46760.1"/>
    <property type="molecule type" value="Genomic_DNA"/>
</dbReference>
<keyword evidence="8" id="KW-1185">Reference proteome</keyword>
<organism evidence="7 8">
    <name type="scientific">Christiangramia fulva</name>
    <dbReference type="NCBI Taxonomy" id="2126553"/>
    <lineage>
        <taxon>Bacteria</taxon>
        <taxon>Pseudomonadati</taxon>
        <taxon>Bacteroidota</taxon>
        <taxon>Flavobacteriia</taxon>
        <taxon>Flavobacteriales</taxon>
        <taxon>Flavobacteriaceae</taxon>
        <taxon>Christiangramia</taxon>
    </lineage>
</organism>
<keyword evidence="2" id="KW-1003">Cell membrane</keyword>
<gene>
    <name evidence="7" type="primary">gldF</name>
    <name evidence="7" type="ORF">C7S20_16660</name>
</gene>
<feature type="transmembrane region" description="Helical" evidence="6">
    <location>
        <begin position="220"/>
        <end position="238"/>
    </location>
</feature>
<sequence length="245" mass="27305">MFAILNKEIRSFFSSLTGYLVIGLFLLACGLFLFVFSGSYNILDSGFADLKSFFNLAPWIFIFLIPAISMRSFADENRMGTMEILLTKPIGLKKLIFGKYLGVVILVILAILPSLLYVYTISKLGRPPGNFDAGATLGSYIGLILLGGSYAAIGIFSSSLSSNQIVSFLLALFFCFVLYFGFEGLSETGIFGNSSYILEYFGISYHYQSISRGVIDTRDIIYFLSIIFLFLKLTEFNLSQSKNRR</sequence>
<proteinExistence type="predicted"/>
<keyword evidence="5 6" id="KW-0472">Membrane</keyword>
<dbReference type="PROSITE" id="PS51257">
    <property type="entry name" value="PROKAR_LIPOPROTEIN"/>
    <property type="match status" value="1"/>
</dbReference>
<dbReference type="GO" id="GO:0140359">
    <property type="term" value="F:ABC-type transporter activity"/>
    <property type="evidence" value="ECO:0007669"/>
    <property type="project" value="InterPro"/>
</dbReference>
<keyword evidence="3 6" id="KW-0812">Transmembrane</keyword>
<comment type="subcellular location">
    <subcellularLocation>
        <location evidence="1">Cell membrane</location>
        <topology evidence="1">Multi-pass membrane protein</topology>
    </subcellularLocation>
</comment>
<dbReference type="RefSeq" id="WP_107013531.1">
    <property type="nucleotide sequence ID" value="NZ_CP028136.1"/>
</dbReference>
<feature type="transmembrane region" description="Helical" evidence="6">
    <location>
        <begin position="165"/>
        <end position="182"/>
    </location>
</feature>
<dbReference type="GO" id="GO:0005886">
    <property type="term" value="C:plasma membrane"/>
    <property type="evidence" value="ECO:0007669"/>
    <property type="project" value="UniProtKB-SubCell"/>
</dbReference>
<name>A0A2R3Z927_9FLAO</name>
<dbReference type="AlphaFoldDB" id="A0A2R3Z927"/>
<dbReference type="Proteomes" id="UP000241507">
    <property type="component" value="Chromosome"/>
</dbReference>
<dbReference type="PANTHER" id="PTHR30294:SF29">
    <property type="entry name" value="MULTIDRUG ABC TRANSPORTER PERMEASE YBHS-RELATED"/>
    <property type="match status" value="1"/>
</dbReference>
<feature type="transmembrane region" description="Helical" evidence="6">
    <location>
        <begin position="12"/>
        <end position="36"/>
    </location>
</feature>
<protein>
    <submittedName>
        <fullName evidence="7">Gliding motility-associated ABC transporter permease subunit GldF</fullName>
    </submittedName>
</protein>
<feature type="transmembrane region" description="Helical" evidence="6">
    <location>
        <begin position="56"/>
        <end position="74"/>
    </location>
</feature>
<evidence type="ECO:0000256" key="4">
    <source>
        <dbReference type="ARBA" id="ARBA00022989"/>
    </source>
</evidence>
<dbReference type="PANTHER" id="PTHR30294">
    <property type="entry name" value="MEMBRANE COMPONENT OF ABC TRANSPORTER YHHJ-RELATED"/>
    <property type="match status" value="1"/>
</dbReference>
<evidence type="ECO:0000256" key="2">
    <source>
        <dbReference type="ARBA" id="ARBA00022475"/>
    </source>
</evidence>